<dbReference type="OrthoDB" id="9772435at2"/>
<dbReference type="RefSeq" id="WP_068378341.1">
    <property type="nucleotide sequence ID" value="NZ_LSNE01000007.1"/>
</dbReference>
<evidence type="ECO:0000256" key="1">
    <source>
        <dbReference type="ARBA" id="ARBA00004418"/>
    </source>
</evidence>
<evidence type="ECO:0000259" key="7">
    <source>
        <dbReference type="Pfam" id="PF07940"/>
    </source>
</evidence>
<dbReference type="GO" id="GO:0042597">
    <property type="term" value="C:periplasmic space"/>
    <property type="evidence" value="ECO:0007669"/>
    <property type="project" value="UniProtKB-SubCell"/>
</dbReference>
<comment type="caution">
    <text evidence="8">The sequence shown here is derived from an EMBL/GenBank/DDBJ whole genome shotgun (WGS) entry which is preliminary data.</text>
</comment>
<proteinExistence type="predicted"/>
<feature type="signal peptide" evidence="5">
    <location>
        <begin position="1"/>
        <end position="28"/>
    </location>
</feature>
<dbReference type="InterPro" id="IPR012480">
    <property type="entry name" value="Hepar_II_III_C"/>
</dbReference>
<organism evidence="8 9">
    <name type="scientific">Paraglaciecola hydrolytica</name>
    <dbReference type="NCBI Taxonomy" id="1799789"/>
    <lineage>
        <taxon>Bacteria</taxon>
        <taxon>Pseudomonadati</taxon>
        <taxon>Pseudomonadota</taxon>
        <taxon>Gammaproteobacteria</taxon>
        <taxon>Alteromonadales</taxon>
        <taxon>Alteromonadaceae</taxon>
        <taxon>Paraglaciecola</taxon>
    </lineage>
</organism>
<dbReference type="Gene3D" id="1.50.10.100">
    <property type="entry name" value="Chondroitin AC/alginate lyase"/>
    <property type="match status" value="1"/>
</dbReference>
<accession>A0A135ZZ28</accession>
<feature type="domain" description="Heparinase II/III-like C-terminal" evidence="7">
    <location>
        <begin position="403"/>
        <end position="658"/>
    </location>
</feature>
<evidence type="ECO:0000259" key="6">
    <source>
        <dbReference type="Pfam" id="PF05426"/>
    </source>
</evidence>
<dbReference type="GO" id="GO:0016829">
    <property type="term" value="F:lyase activity"/>
    <property type="evidence" value="ECO:0007669"/>
    <property type="project" value="UniProtKB-KW"/>
</dbReference>
<keyword evidence="2 5" id="KW-0732">Signal</keyword>
<keyword evidence="4" id="KW-0456">Lyase</keyword>
<evidence type="ECO:0000313" key="9">
    <source>
        <dbReference type="Proteomes" id="UP000070299"/>
    </source>
</evidence>
<dbReference type="Proteomes" id="UP000070299">
    <property type="component" value="Unassembled WGS sequence"/>
</dbReference>
<dbReference type="InterPro" id="IPR008397">
    <property type="entry name" value="Alginate_lyase_dom"/>
</dbReference>
<dbReference type="Gene3D" id="2.70.98.70">
    <property type="match status" value="1"/>
</dbReference>
<feature type="chain" id="PRO_5007469187" evidence="5">
    <location>
        <begin position="29"/>
        <end position="755"/>
    </location>
</feature>
<name>A0A135ZZ28_9ALTE</name>
<reference evidence="9" key="1">
    <citation type="submission" date="2016-02" db="EMBL/GenBank/DDBJ databases">
        <authorList>
            <person name="Schultz-Johansen M."/>
            <person name="Glaring M.A."/>
            <person name="Bech P.K."/>
            <person name="Stougaard P."/>
        </authorList>
    </citation>
    <scope>NUCLEOTIDE SEQUENCE [LARGE SCALE GENOMIC DNA]</scope>
    <source>
        <strain evidence="9">S66</strain>
    </source>
</reference>
<dbReference type="AlphaFoldDB" id="A0A135ZZ28"/>
<feature type="domain" description="Alginate lyase" evidence="6">
    <location>
        <begin position="100"/>
        <end position="328"/>
    </location>
</feature>
<evidence type="ECO:0000256" key="3">
    <source>
        <dbReference type="ARBA" id="ARBA00022764"/>
    </source>
</evidence>
<gene>
    <name evidence="8" type="ORF">AX660_17825</name>
</gene>
<dbReference type="STRING" id="1799789.AX660_17825"/>
<evidence type="ECO:0000256" key="5">
    <source>
        <dbReference type="SAM" id="SignalP"/>
    </source>
</evidence>
<dbReference type="Pfam" id="PF07940">
    <property type="entry name" value="Hepar_II_III_C"/>
    <property type="match status" value="1"/>
</dbReference>
<evidence type="ECO:0000256" key="2">
    <source>
        <dbReference type="ARBA" id="ARBA00022729"/>
    </source>
</evidence>
<dbReference type="PANTHER" id="PTHR39210:SF1">
    <property type="entry name" value="HEPARIN-SULFATE LYASE"/>
    <property type="match status" value="1"/>
</dbReference>
<evidence type="ECO:0000256" key="4">
    <source>
        <dbReference type="ARBA" id="ARBA00023239"/>
    </source>
</evidence>
<dbReference type="InterPro" id="IPR008929">
    <property type="entry name" value="Chondroitin_lyas"/>
</dbReference>
<dbReference type="SUPFAM" id="SSF48230">
    <property type="entry name" value="Chondroitin AC/alginate lyase"/>
    <property type="match status" value="1"/>
</dbReference>
<evidence type="ECO:0000313" key="8">
    <source>
        <dbReference type="EMBL" id="KXI28238.1"/>
    </source>
</evidence>
<keyword evidence="3" id="KW-0574">Periplasm</keyword>
<dbReference type="EMBL" id="LSNE01000007">
    <property type="protein sequence ID" value="KXI28238.1"/>
    <property type="molecule type" value="Genomic_DNA"/>
</dbReference>
<protein>
    <submittedName>
        <fullName evidence="8">Heparinase</fullName>
    </submittedName>
</protein>
<dbReference type="PANTHER" id="PTHR39210">
    <property type="entry name" value="HEPARIN-SULFATE LYASE"/>
    <property type="match status" value="1"/>
</dbReference>
<dbReference type="Pfam" id="PF05426">
    <property type="entry name" value="Alginate_lyase"/>
    <property type="match status" value="1"/>
</dbReference>
<comment type="subcellular location">
    <subcellularLocation>
        <location evidence="1">Periplasm</location>
    </subcellularLocation>
</comment>
<sequence length="755" mass="84939">MHLAKITNLLLFAFTFATPLFIQAQAQAQIQQEHPNLIMTKAGVEKLRQNLGKVPLFDKSLQSVKQQVDAEIALGIDTPIPKDFSGGYTHQRHKLNFQVAQKAGELYQILQDDKYAKYIRDMLFQYEAMYQDLPVHPQTRSYARGKLFWQCLNDSNWLVYMSQAYDAIYDTLSVEERAKLENNLFRPFADFISIGNPQFYNRIHNHSTWGNAAVGMIALVMNDEELLQRALYGIEDDGLELDLKDNDGGFIKVAGQKAGFLANLEEPFSPDGYFTEGPYYQRYAMYPFLIFGLAAHHVKPELQVFEHKDNVLLKAVDALLNLTDADGKFFPLNDGQKGMSYYSPELVTAVDIAYHYGSQDPKLLSIVEKQALVLLNESGLSAAIGVRDGKTQPFAKKSINLSDGPDGKQGGVAILRYGNEDLSLVFKYAAQGLSHGHYDKLSYSLYNKGDEVLQDYGLARFVNIEQKGGGNYLSENKTWAKQTIAHNTLTQNETSHFNGEYETASQYHSDLYLYDDSNKDLQVVSATESNAYPGTAMHRTMAMIKPKNFEKPFVLDILKVSSQTKHQYDLPFYFMGQVMKMNFTYDSPSSLSPLGKDQGYQHLYVEGKGKPSDNTTQFSWLGNGTFYTLTTATDSNDELLLTRLGANDPEFNLRRDAALMIRRKNAGDTVFASVVEPHGSYNLVSELSVNSNSSIKELQVVHDDANYTAIAIKDVKGTTSLFVLANKANSTTQQHKLKINGKYYQWTGAYHFTDS</sequence>
<keyword evidence="9" id="KW-1185">Reference proteome</keyword>